<dbReference type="SUPFAM" id="SSF52540">
    <property type="entry name" value="P-loop containing nucleoside triphosphate hydrolases"/>
    <property type="match status" value="1"/>
</dbReference>
<dbReference type="InterPro" id="IPR027417">
    <property type="entry name" value="P-loop_NTPase"/>
</dbReference>
<dbReference type="GO" id="GO:0016887">
    <property type="term" value="F:ATP hydrolysis activity"/>
    <property type="evidence" value="ECO:0007669"/>
    <property type="project" value="InterPro"/>
</dbReference>
<keyword evidence="2" id="KW-0813">Transport</keyword>
<evidence type="ECO:0000256" key="1">
    <source>
        <dbReference type="ARBA" id="ARBA00005417"/>
    </source>
</evidence>
<dbReference type="PANTHER" id="PTHR43820">
    <property type="entry name" value="HIGH-AFFINITY BRANCHED-CHAIN AMINO ACID TRANSPORT ATP-BINDING PROTEIN LIVF"/>
    <property type="match status" value="1"/>
</dbReference>
<keyword evidence="3" id="KW-0547">Nucleotide-binding</keyword>
<dbReference type="Pfam" id="PF00005">
    <property type="entry name" value="ABC_tran"/>
    <property type="match status" value="1"/>
</dbReference>
<keyword evidence="8" id="KW-1185">Reference proteome</keyword>
<gene>
    <name evidence="7" type="ORF">ETSY1_18985</name>
</gene>
<evidence type="ECO:0000256" key="5">
    <source>
        <dbReference type="ARBA" id="ARBA00022970"/>
    </source>
</evidence>
<name>W4LKE4_ENTF1</name>
<proteinExistence type="inferred from homology"/>
<organism evidence="7 8">
    <name type="scientific">Entotheonella factor</name>
    <dbReference type="NCBI Taxonomy" id="1429438"/>
    <lineage>
        <taxon>Bacteria</taxon>
        <taxon>Pseudomonadati</taxon>
        <taxon>Nitrospinota/Tectimicrobiota group</taxon>
        <taxon>Candidatus Tectimicrobiota</taxon>
        <taxon>Candidatus Entotheonellia</taxon>
        <taxon>Candidatus Entotheonellales</taxon>
        <taxon>Candidatus Entotheonellaceae</taxon>
        <taxon>Candidatus Entotheonella</taxon>
    </lineage>
</organism>
<dbReference type="InterPro" id="IPR003439">
    <property type="entry name" value="ABC_transporter-like_ATP-bd"/>
</dbReference>
<sequence>MSESEKPCNVLELADVSAGYGATNVLERLSLALAPSESLSIIGRNGVGKTTLLATMMGHTDLHAGAIRLNGADISRLPVYQRARLGIAYVPQEREIFPSLTVRENLHMAARPGKWNEATVTDLFLNLRDRLQQPGGQLSGGEQQMLAVARALMANPSLLLMDEPCEGLAPVIVESLVEVLTELRQSEGLSIVLVEHNTRVALDFAARTVVMDRGQIVYDGSSEGLKQDAAQLERLIGVTQT</sequence>
<evidence type="ECO:0000313" key="8">
    <source>
        <dbReference type="Proteomes" id="UP000019141"/>
    </source>
</evidence>
<evidence type="ECO:0000256" key="4">
    <source>
        <dbReference type="ARBA" id="ARBA00022840"/>
    </source>
</evidence>
<dbReference type="InterPro" id="IPR017871">
    <property type="entry name" value="ABC_transporter-like_CS"/>
</dbReference>
<comment type="similarity">
    <text evidence="1">Belongs to the ABC transporter superfamily.</text>
</comment>
<keyword evidence="4" id="KW-0067">ATP-binding</keyword>
<dbReference type="InterPro" id="IPR052156">
    <property type="entry name" value="BCAA_Transport_ATP-bd_LivF"/>
</dbReference>
<dbReference type="HOGENOM" id="CLU_000604_1_2_7"/>
<dbReference type="EMBL" id="AZHW01000561">
    <property type="protein sequence ID" value="ETW98374.1"/>
    <property type="molecule type" value="Genomic_DNA"/>
</dbReference>
<dbReference type="GO" id="GO:0005524">
    <property type="term" value="F:ATP binding"/>
    <property type="evidence" value="ECO:0007669"/>
    <property type="project" value="UniProtKB-KW"/>
</dbReference>
<dbReference type="CDD" id="cd03224">
    <property type="entry name" value="ABC_TM1139_LivF_branched"/>
    <property type="match status" value="1"/>
</dbReference>
<dbReference type="GO" id="GO:0015658">
    <property type="term" value="F:branched-chain amino acid transmembrane transporter activity"/>
    <property type="evidence" value="ECO:0007669"/>
    <property type="project" value="TreeGrafter"/>
</dbReference>
<evidence type="ECO:0000256" key="3">
    <source>
        <dbReference type="ARBA" id="ARBA00022741"/>
    </source>
</evidence>
<keyword evidence="5" id="KW-0029">Amino-acid transport</keyword>
<dbReference type="Gene3D" id="3.40.50.300">
    <property type="entry name" value="P-loop containing nucleotide triphosphate hydrolases"/>
    <property type="match status" value="1"/>
</dbReference>
<evidence type="ECO:0000259" key="6">
    <source>
        <dbReference type="PROSITE" id="PS50893"/>
    </source>
</evidence>
<protein>
    <submittedName>
        <fullName evidence="7">Branched-chain amino acid ABC transporter</fullName>
    </submittedName>
</protein>
<dbReference type="SMART" id="SM00382">
    <property type="entry name" value="AAA"/>
    <property type="match status" value="1"/>
</dbReference>
<dbReference type="GO" id="GO:0015807">
    <property type="term" value="P:L-amino acid transport"/>
    <property type="evidence" value="ECO:0007669"/>
    <property type="project" value="TreeGrafter"/>
</dbReference>
<dbReference type="PROSITE" id="PS00211">
    <property type="entry name" value="ABC_TRANSPORTER_1"/>
    <property type="match status" value="1"/>
</dbReference>
<dbReference type="PROSITE" id="PS50893">
    <property type="entry name" value="ABC_TRANSPORTER_2"/>
    <property type="match status" value="1"/>
</dbReference>
<dbReference type="PANTHER" id="PTHR43820:SF2">
    <property type="entry name" value="ABC TRANSPORTER ATP-BINDING PROTEIN"/>
    <property type="match status" value="1"/>
</dbReference>
<dbReference type="Proteomes" id="UP000019141">
    <property type="component" value="Unassembled WGS sequence"/>
</dbReference>
<evidence type="ECO:0000256" key="2">
    <source>
        <dbReference type="ARBA" id="ARBA00022448"/>
    </source>
</evidence>
<reference evidence="7 8" key="1">
    <citation type="journal article" date="2014" name="Nature">
        <title>An environmental bacterial taxon with a large and distinct metabolic repertoire.</title>
        <authorList>
            <person name="Wilson M.C."/>
            <person name="Mori T."/>
            <person name="Ruckert C."/>
            <person name="Uria A.R."/>
            <person name="Helf M.J."/>
            <person name="Takada K."/>
            <person name="Gernert C."/>
            <person name="Steffens U.A."/>
            <person name="Heycke N."/>
            <person name="Schmitt S."/>
            <person name="Rinke C."/>
            <person name="Helfrich E.J."/>
            <person name="Brachmann A.O."/>
            <person name="Gurgui C."/>
            <person name="Wakimoto T."/>
            <person name="Kracht M."/>
            <person name="Crusemann M."/>
            <person name="Hentschel U."/>
            <person name="Abe I."/>
            <person name="Matsunaga S."/>
            <person name="Kalinowski J."/>
            <person name="Takeyama H."/>
            <person name="Piel J."/>
        </authorList>
    </citation>
    <scope>NUCLEOTIDE SEQUENCE [LARGE SCALE GENOMIC DNA]</scope>
    <source>
        <strain evidence="8">TSY1</strain>
    </source>
</reference>
<dbReference type="InterPro" id="IPR003593">
    <property type="entry name" value="AAA+_ATPase"/>
</dbReference>
<comment type="caution">
    <text evidence="7">The sequence shown here is derived from an EMBL/GenBank/DDBJ whole genome shotgun (WGS) entry which is preliminary data.</text>
</comment>
<evidence type="ECO:0000313" key="7">
    <source>
        <dbReference type="EMBL" id="ETW98374.1"/>
    </source>
</evidence>
<accession>W4LKE4</accession>
<dbReference type="PATRIC" id="fig|1429438.4.peg.3703"/>
<feature type="domain" description="ABC transporter" evidence="6">
    <location>
        <begin position="11"/>
        <end position="238"/>
    </location>
</feature>
<dbReference type="AlphaFoldDB" id="W4LKE4"/>